<feature type="transmembrane region" description="Helical" evidence="10">
    <location>
        <begin position="122"/>
        <end position="141"/>
    </location>
</feature>
<comment type="caution">
    <text evidence="11">The sequence shown here is derived from an EMBL/GenBank/DDBJ whole genome shotgun (WGS) entry which is preliminary data.</text>
</comment>
<keyword evidence="8 10" id="KW-0594">Phospholipid biosynthesis</keyword>
<comment type="subunit">
    <text evidence="10">Probably interacts with PlsX.</text>
</comment>
<evidence type="ECO:0000256" key="3">
    <source>
        <dbReference type="ARBA" id="ARBA00022679"/>
    </source>
</evidence>
<evidence type="ECO:0000256" key="8">
    <source>
        <dbReference type="ARBA" id="ARBA00023209"/>
    </source>
</evidence>
<name>A0ABT4CU38_9CLOT</name>
<dbReference type="EMBL" id="JAPQES010000007">
    <property type="protein sequence ID" value="MCY6372572.1"/>
    <property type="molecule type" value="Genomic_DNA"/>
</dbReference>
<gene>
    <name evidence="10 11" type="primary">plsY</name>
    <name evidence="11" type="ORF">OXH55_18230</name>
</gene>
<keyword evidence="3 10" id="KW-0808">Transferase</keyword>
<keyword evidence="11" id="KW-0012">Acyltransferase</keyword>
<keyword evidence="9 10" id="KW-1208">Phospholipid metabolism</keyword>
<keyword evidence="1 10" id="KW-1003">Cell membrane</keyword>
<accession>A0ABT4CU38</accession>
<proteinExistence type="inferred from homology"/>
<dbReference type="PANTHER" id="PTHR30309">
    <property type="entry name" value="INNER MEMBRANE PROTEIN YGIH"/>
    <property type="match status" value="1"/>
</dbReference>
<evidence type="ECO:0000256" key="10">
    <source>
        <dbReference type="HAMAP-Rule" id="MF_01043"/>
    </source>
</evidence>
<evidence type="ECO:0000256" key="9">
    <source>
        <dbReference type="ARBA" id="ARBA00023264"/>
    </source>
</evidence>
<feature type="transmembrane region" description="Helical" evidence="10">
    <location>
        <begin position="6"/>
        <end position="26"/>
    </location>
</feature>
<organism evidence="11 12">
    <name type="scientific">Clostridium ganghwense</name>
    <dbReference type="NCBI Taxonomy" id="312089"/>
    <lineage>
        <taxon>Bacteria</taxon>
        <taxon>Bacillati</taxon>
        <taxon>Bacillota</taxon>
        <taxon>Clostridia</taxon>
        <taxon>Eubacteriales</taxon>
        <taxon>Clostridiaceae</taxon>
        <taxon>Clostridium</taxon>
    </lineage>
</organism>
<comment type="function">
    <text evidence="10">Catalyzes the transfer of an acyl group from acyl-phosphate (acyl-PO(4)) to glycerol-3-phosphate (G3P) to form lysophosphatidic acid (LPA). This enzyme utilizes acyl-phosphate as fatty acyl donor, but not acyl-CoA or acyl-ACP.</text>
</comment>
<dbReference type="InterPro" id="IPR003811">
    <property type="entry name" value="G3P_acylTferase_PlsY"/>
</dbReference>
<evidence type="ECO:0000313" key="11">
    <source>
        <dbReference type="EMBL" id="MCY6372572.1"/>
    </source>
</evidence>
<dbReference type="PANTHER" id="PTHR30309:SF0">
    <property type="entry name" value="GLYCEROL-3-PHOSPHATE ACYLTRANSFERASE-RELATED"/>
    <property type="match status" value="1"/>
</dbReference>
<keyword evidence="12" id="KW-1185">Reference proteome</keyword>
<comment type="catalytic activity">
    <reaction evidence="10">
        <text>an acyl phosphate + sn-glycerol 3-phosphate = a 1-acyl-sn-glycero-3-phosphate + phosphate</text>
        <dbReference type="Rhea" id="RHEA:34075"/>
        <dbReference type="ChEBI" id="CHEBI:43474"/>
        <dbReference type="ChEBI" id="CHEBI:57597"/>
        <dbReference type="ChEBI" id="CHEBI:57970"/>
        <dbReference type="ChEBI" id="CHEBI:59918"/>
        <dbReference type="EC" id="2.3.1.275"/>
    </reaction>
</comment>
<feature type="transmembrane region" description="Helical" evidence="10">
    <location>
        <begin position="89"/>
        <end position="110"/>
    </location>
</feature>
<dbReference type="HAMAP" id="MF_01043">
    <property type="entry name" value="PlsY"/>
    <property type="match status" value="1"/>
</dbReference>
<feature type="transmembrane region" description="Helical" evidence="10">
    <location>
        <begin position="153"/>
        <end position="185"/>
    </location>
</feature>
<keyword evidence="2 10" id="KW-0444">Lipid biosynthesis</keyword>
<evidence type="ECO:0000313" key="12">
    <source>
        <dbReference type="Proteomes" id="UP001079657"/>
    </source>
</evidence>
<dbReference type="Pfam" id="PF02660">
    <property type="entry name" value="G3P_acyltransf"/>
    <property type="match status" value="1"/>
</dbReference>
<keyword evidence="7 10" id="KW-0472">Membrane</keyword>
<dbReference type="RefSeq" id="WP_268051582.1">
    <property type="nucleotide sequence ID" value="NZ_JAPQES010000007.1"/>
</dbReference>
<evidence type="ECO:0000256" key="1">
    <source>
        <dbReference type="ARBA" id="ARBA00022475"/>
    </source>
</evidence>
<dbReference type="GO" id="GO:0004366">
    <property type="term" value="F:glycerol-3-phosphate O-acyltransferase activity"/>
    <property type="evidence" value="ECO:0007669"/>
    <property type="project" value="UniProtKB-EC"/>
</dbReference>
<protein>
    <recommendedName>
        <fullName evidence="10">Glycerol-3-phosphate acyltransferase</fullName>
    </recommendedName>
    <alternativeName>
        <fullName evidence="10">Acyl-PO4 G3P acyltransferase</fullName>
    </alternativeName>
    <alternativeName>
        <fullName evidence="10">Acyl-phosphate--glycerol-3-phosphate acyltransferase</fullName>
    </alternativeName>
    <alternativeName>
        <fullName evidence="10">G3P acyltransferase</fullName>
        <shortName evidence="10">GPAT</shortName>
        <ecNumber evidence="10">2.3.1.275</ecNumber>
    </alternativeName>
    <alternativeName>
        <fullName evidence="10">Lysophosphatidic acid synthase</fullName>
        <shortName evidence="10">LPA synthase</shortName>
    </alternativeName>
</protein>
<dbReference type="NCBIfam" id="TIGR00023">
    <property type="entry name" value="glycerol-3-phosphate 1-O-acyltransferase PlsY"/>
    <property type="match status" value="1"/>
</dbReference>
<evidence type="ECO:0000256" key="2">
    <source>
        <dbReference type="ARBA" id="ARBA00022516"/>
    </source>
</evidence>
<sequence>MDYLILALTILFSYLCGSIPSGYFIVKRLCGIDIRTKGSGNIGSTNVRRIAGNKISTITQIIDILKGIIPITIGINIASTVNLPVSTDVYLSLIAMSAILGHNYTIFLGFKGGKGVNTTVGTFLILAPVPTLLAVIIHFVLRLFTDIVSIRSIALGVVIPIACVVMKFSLPIIVASTIAAILMIIRHKDNIIRLFKNEEK</sequence>
<evidence type="ECO:0000256" key="5">
    <source>
        <dbReference type="ARBA" id="ARBA00022989"/>
    </source>
</evidence>
<dbReference type="SMART" id="SM01207">
    <property type="entry name" value="G3P_acyltransf"/>
    <property type="match status" value="1"/>
</dbReference>
<comment type="pathway">
    <text evidence="10">Lipid metabolism; phospholipid metabolism.</text>
</comment>
<keyword evidence="4 10" id="KW-0812">Transmembrane</keyword>
<comment type="subcellular location">
    <subcellularLocation>
        <location evidence="10">Cell membrane</location>
        <topology evidence="10">Multi-pass membrane protein</topology>
    </subcellularLocation>
</comment>
<reference evidence="11" key="1">
    <citation type="submission" date="2022-12" db="EMBL/GenBank/DDBJ databases">
        <authorList>
            <person name="Wang J."/>
        </authorList>
    </citation>
    <scope>NUCLEOTIDE SEQUENCE</scope>
    <source>
        <strain evidence="11">HY-42-06</strain>
    </source>
</reference>
<evidence type="ECO:0000256" key="4">
    <source>
        <dbReference type="ARBA" id="ARBA00022692"/>
    </source>
</evidence>
<keyword evidence="5 10" id="KW-1133">Transmembrane helix</keyword>
<dbReference type="EC" id="2.3.1.275" evidence="10"/>
<comment type="similarity">
    <text evidence="10">Belongs to the PlsY family.</text>
</comment>
<dbReference type="Proteomes" id="UP001079657">
    <property type="component" value="Unassembled WGS sequence"/>
</dbReference>
<evidence type="ECO:0000256" key="6">
    <source>
        <dbReference type="ARBA" id="ARBA00023098"/>
    </source>
</evidence>
<keyword evidence="6 10" id="KW-0443">Lipid metabolism</keyword>
<evidence type="ECO:0000256" key="7">
    <source>
        <dbReference type="ARBA" id="ARBA00023136"/>
    </source>
</evidence>